<protein>
    <recommendedName>
        <fullName evidence="5">TATA-binding protein interacting (TIP20) domain-containing protein</fullName>
    </recommendedName>
</protein>
<evidence type="ECO:0000313" key="7">
    <source>
        <dbReference type="Proteomes" id="UP000230233"/>
    </source>
</evidence>
<dbReference type="InterPro" id="IPR039852">
    <property type="entry name" value="CAND1/CAND2"/>
</dbReference>
<gene>
    <name evidence="6" type="primary">Cni-cand-1</name>
    <name evidence="6" type="ORF">B9Z55_027836</name>
</gene>
<evidence type="ECO:0000256" key="4">
    <source>
        <dbReference type="SAM" id="MobiDB-lite"/>
    </source>
</evidence>
<accession>A0A2G5SEN8</accession>
<dbReference type="PANTHER" id="PTHR12696">
    <property type="entry name" value="TIP120"/>
    <property type="match status" value="1"/>
</dbReference>
<feature type="compositionally biased region" description="Acidic residues" evidence="4">
    <location>
        <begin position="325"/>
        <end position="349"/>
    </location>
</feature>
<dbReference type="InterPro" id="IPR013932">
    <property type="entry name" value="TATA-bd_TIP120"/>
</dbReference>
<dbReference type="Pfam" id="PF08623">
    <property type="entry name" value="TIP120"/>
    <property type="match status" value="1"/>
</dbReference>
<sequence length="1274" mass="141966">MLQMSAYHVGQLVDKMANPDKDFRFMACNDLMKDLKLGTITLEDDSTAKVMRALIRLLNDTNGEVQNLAIKCIGLLASPSKIKSHHLEQLVEELIPHVFSKNEQSRDIHTLTLKSMIANLPPASANKDTPVVIKRMLPKFLESINTCPVDDPARIDVLDLIGEILLRFGEDVPHLHPAALKVMTDHLYSGRSAIRKKATTGLGHLASVINSTLYDELVINLLAELSKKTVDSSSQRTQVRTLVVALSTIARASGSKFSKHTAHMMPHLLRYLDVEEDSDNDDLREAALQGLEVFLYRSPQEVSSFQADVIKHLTKALRYDPNYEYGDDEEEDEMEDDENEDDDDYSDDEDVTWKVRRAAAKAMEAMVASHRESILYLAQTLGPIIIGRFKEREETVRTEIISVYIALLNQISLLVPDLQKAIVSSDEDSIETDDVVVIAGTKFSTHHLSGSQVDVIKMLGEQKASLLKAIVKSLKRHPKSGAKCIELLSALIRTHPTFLEDSLDEVIPAVASILTEKNASAQGKMVVLAFISKALVTNEPKKFQKLLTPLTAVMTQSISDSFYKVCAEGLSVSSKYVEVLRVLAQNGGNEEAKKLLVVIVQKFMSNETDQEVREKSISAVSTLVSAFKDQLKPETPAILEKMTERIGREMTCLMALRASSQMVGAGIVFSKEQTKIILAHIAEYLKKTTRALRMTCLVFVEKLMKHTPAASIPEEELTQVLGELPGLISETDLQISNLSFCCLTYAFLNFPASVSLHMQPILNSIVKLLQSSLIQGPALQSLLSLFSAIVKTDFDGKPTFENLLDTVTSPVYDNLPLSRHSHLAIASCAAVITESTQSLEKSRALAKKLAQQLQVPTMTDSIRLFAMITLGELGRRVPETYAPDFPVQPEDLAIRAFNNPHEDLKAAAAQTLGALAVGNLTVYLPFILNQIKTQPKKQYLLLHALKEAIVWESSLDEGSKSTAIFRSAIGDIWGMLMANAGGSEDGTRSVVAECLGRLCSFDPETLLPQLKEHMNSQDPTIRAAVVSAIKYMINDDKRSVDVSLQRYIKDFLQSIRDPDLKVRRVGLVVLNSAAHNKSALIRDLLPELLPHIYEETKLRKELIKEVEMGPFKHLVDEGLDLRKCAFECMFTLLESCVDKIDISAFSVVMEVGLSDMNHDVKLLNYLTLQRVANLAPGQIQQRIDRVCEPLKAQLNVRPRGNPVKQEVEKLEELKKAVIRVVYMLKTKLPELERHPQYLDLYNTIKHNKDLESLSEDVLRESQRAVVYDTPMETI</sequence>
<evidence type="ECO:0000259" key="5">
    <source>
        <dbReference type="Pfam" id="PF08623"/>
    </source>
</evidence>
<dbReference type="GO" id="GO:0010265">
    <property type="term" value="P:SCF complex assembly"/>
    <property type="evidence" value="ECO:0007669"/>
    <property type="project" value="InterPro"/>
</dbReference>
<keyword evidence="7" id="KW-1185">Reference proteome</keyword>
<evidence type="ECO:0000256" key="2">
    <source>
        <dbReference type="ARBA" id="ARBA00022737"/>
    </source>
</evidence>
<evidence type="ECO:0000313" key="6">
    <source>
        <dbReference type="EMBL" id="PIC13477.1"/>
    </source>
</evidence>
<dbReference type="Pfam" id="PF25782">
    <property type="entry name" value="TPR_CAND1"/>
    <property type="match status" value="1"/>
</dbReference>
<dbReference type="SUPFAM" id="SSF48371">
    <property type="entry name" value="ARM repeat"/>
    <property type="match status" value="1"/>
</dbReference>
<comment type="caution">
    <text evidence="6">The sequence shown here is derived from an EMBL/GenBank/DDBJ whole genome shotgun (WGS) entry which is preliminary data.</text>
</comment>
<feature type="domain" description="TATA-binding protein interacting (TIP20)" evidence="5">
    <location>
        <begin position="1080"/>
        <end position="1244"/>
    </location>
</feature>
<evidence type="ECO:0000256" key="1">
    <source>
        <dbReference type="ARBA" id="ARBA00007657"/>
    </source>
</evidence>
<dbReference type="OrthoDB" id="6260732at2759"/>
<dbReference type="EMBL" id="PDUG01000013">
    <property type="protein sequence ID" value="PIC13477.1"/>
    <property type="molecule type" value="Genomic_DNA"/>
</dbReference>
<dbReference type="Gene3D" id="1.25.10.10">
    <property type="entry name" value="Leucine-rich Repeat Variant"/>
    <property type="match status" value="1"/>
</dbReference>
<comment type="similarity">
    <text evidence="1">Belongs to the CAND family.</text>
</comment>
<dbReference type="Proteomes" id="UP000230233">
    <property type="component" value="Unassembled WGS sequence"/>
</dbReference>
<dbReference type="InterPro" id="IPR011989">
    <property type="entry name" value="ARM-like"/>
</dbReference>
<name>A0A2G5SEN8_9PELO</name>
<proteinExistence type="inferred from homology"/>
<dbReference type="STRING" id="1611254.A0A2G5SEN8"/>
<organism evidence="6 7">
    <name type="scientific">Caenorhabditis nigoni</name>
    <dbReference type="NCBI Taxonomy" id="1611254"/>
    <lineage>
        <taxon>Eukaryota</taxon>
        <taxon>Metazoa</taxon>
        <taxon>Ecdysozoa</taxon>
        <taxon>Nematoda</taxon>
        <taxon>Chromadorea</taxon>
        <taxon>Rhabditida</taxon>
        <taxon>Rhabditina</taxon>
        <taxon>Rhabditomorpha</taxon>
        <taxon>Rhabditoidea</taxon>
        <taxon>Rhabditidae</taxon>
        <taxon>Peloderinae</taxon>
        <taxon>Caenorhabditis</taxon>
    </lineage>
</organism>
<keyword evidence="2" id="KW-0677">Repeat</keyword>
<evidence type="ECO:0000256" key="3">
    <source>
        <dbReference type="ARBA" id="ARBA00022786"/>
    </source>
</evidence>
<feature type="region of interest" description="Disordered" evidence="4">
    <location>
        <begin position="321"/>
        <end position="349"/>
    </location>
</feature>
<dbReference type="InterPro" id="IPR016024">
    <property type="entry name" value="ARM-type_fold"/>
</dbReference>
<reference evidence="7" key="1">
    <citation type="submission" date="2017-10" db="EMBL/GenBank/DDBJ databases">
        <title>Rapid genome shrinkage in a self-fertile nematode reveals novel sperm competition proteins.</title>
        <authorList>
            <person name="Yin D."/>
            <person name="Schwarz E.M."/>
            <person name="Thomas C.G."/>
            <person name="Felde R.L."/>
            <person name="Korf I.F."/>
            <person name="Cutter A.D."/>
            <person name="Schartner C.M."/>
            <person name="Ralston E.J."/>
            <person name="Meyer B.J."/>
            <person name="Haag E.S."/>
        </authorList>
    </citation>
    <scope>NUCLEOTIDE SEQUENCE [LARGE SCALE GENOMIC DNA]</scope>
    <source>
        <strain evidence="7">JU1422</strain>
    </source>
</reference>
<keyword evidence="3" id="KW-0833">Ubl conjugation pathway</keyword>
<dbReference type="AlphaFoldDB" id="A0A2G5SEN8"/>